<dbReference type="GO" id="GO:0005549">
    <property type="term" value="F:odorant binding"/>
    <property type="evidence" value="ECO:0007669"/>
    <property type="project" value="InterPro"/>
</dbReference>
<gene>
    <name evidence="11" type="ORF">LPLAT_LOCUS7636</name>
</gene>
<name>A0AAV2NQ56_9HYME</name>
<sequence>MEHPEERYYKLNRFLLSVTGLWPYQSEWSARFIRIVITVFMLLCIFAQISSFFTSDVNMDFLIESLPMFVPTVGNLCQLYTRVVHMDKFKELFEHMWNDWAMEKTDDEIKIMHQHAETTRLLTICFLVLMYMFIMGFIVWLFAPEIFGVTLHVNESRLRTLHVEVYIDKERYLYLILSAACIIVSLAPLMFLATTSLYLALTQHVCGICELLGYRAERLFYVIEDTAERDLIRGTKINCKNIAFLIRQHYNVIQFIDTIETCHTIPLLMDLVGIVISISLYLMQVLTIFENTERGYISITFIIAVLGYLIIPNYMGQKVTEMSSSICEKVYNSAWYDADVSEQKSILLIMGRQLHPLVLTACKFYPMSLPSFKMILQMAISYCMFMRKV</sequence>
<dbReference type="PANTHER" id="PTHR21137:SF35">
    <property type="entry name" value="ODORANT RECEPTOR 19A-RELATED"/>
    <property type="match status" value="1"/>
</dbReference>
<keyword evidence="5 10" id="KW-0552">Olfaction</keyword>
<evidence type="ECO:0000256" key="2">
    <source>
        <dbReference type="ARBA" id="ARBA00022475"/>
    </source>
</evidence>
<dbReference type="GO" id="GO:0004984">
    <property type="term" value="F:olfactory receptor activity"/>
    <property type="evidence" value="ECO:0007669"/>
    <property type="project" value="InterPro"/>
</dbReference>
<evidence type="ECO:0000313" key="12">
    <source>
        <dbReference type="Proteomes" id="UP001497644"/>
    </source>
</evidence>
<protein>
    <recommendedName>
        <fullName evidence="10">Odorant receptor</fullName>
    </recommendedName>
</protein>
<accession>A0AAV2NQ56</accession>
<feature type="transmembrane region" description="Helical" evidence="10">
    <location>
        <begin position="267"/>
        <end position="289"/>
    </location>
</feature>
<dbReference type="InterPro" id="IPR004117">
    <property type="entry name" value="7tm6_olfct_rcpt"/>
</dbReference>
<feature type="transmembrane region" description="Helical" evidence="10">
    <location>
        <begin position="32"/>
        <end position="53"/>
    </location>
</feature>
<comment type="caution">
    <text evidence="10">Lacks conserved residue(s) required for the propagation of feature annotation.</text>
</comment>
<proteinExistence type="inferred from homology"/>
<keyword evidence="8 10" id="KW-0675">Receptor</keyword>
<dbReference type="EMBL" id="OZ034826">
    <property type="protein sequence ID" value="CAL1681668.1"/>
    <property type="molecule type" value="Genomic_DNA"/>
</dbReference>
<feature type="transmembrane region" description="Helical" evidence="10">
    <location>
        <begin position="121"/>
        <end position="143"/>
    </location>
</feature>
<evidence type="ECO:0000256" key="1">
    <source>
        <dbReference type="ARBA" id="ARBA00004651"/>
    </source>
</evidence>
<keyword evidence="12" id="KW-1185">Reference proteome</keyword>
<keyword evidence="7 10" id="KW-0472">Membrane</keyword>
<dbReference type="GO" id="GO:0007165">
    <property type="term" value="P:signal transduction"/>
    <property type="evidence" value="ECO:0007669"/>
    <property type="project" value="UniProtKB-KW"/>
</dbReference>
<comment type="similarity">
    <text evidence="10">Belongs to the insect chemoreceptor superfamily. Heteromeric odorant receptor channel (TC 1.A.69) family.</text>
</comment>
<keyword evidence="6 10" id="KW-1133">Transmembrane helix</keyword>
<comment type="subcellular location">
    <subcellularLocation>
        <location evidence="1 10">Cell membrane</location>
        <topology evidence="1 10">Multi-pass membrane protein</topology>
    </subcellularLocation>
</comment>
<evidence type="ECO:0000256" key="10">
    <source>
        <dbReference type="RuleBase" id="RU351113"/>
    </source>
</evidence>
<dbReference type="AlphaFoldDB" id="A0AAV2NQ56"/>
<dbReference type="GO" id="GO:0005886">
    <property type="term" value="C:plasma membrane"/>
    <property type="evidence" value="ECO:0007669"/>
    <property type="project" value="UniProtKB-SubCell"/>
</dbReference>
<keyword evidence="9 10" id="KW-0807">Transducer</keyword>
<evidence type="ECO:0000256" key="7">
    <source>
        <dbReference type="ARBA" id="ARBA00023136"/>
    </source>
</evidence>
<dbReference type="PANTHER" id="PTHR21137">
    <property type="entry name" value="ODORANT RECEPTOR"/>
    <property type="match status" value="1"/>
</dbReference>
<keyword evidence="3 10" id="KW-0716">Sensory transduction</keyword>
<dbReference type="Proteomes" id="UP001497644">
    <property type="component" value="Chromosome 3"/>
</dbReference>
<evidence type="ECO:0000313" key="11">
    <source>
        <dbReference type="EMBL" id="CAL1681668.1"/>
    </source>
</evidence>
<keyword evidence="4 10" id="KW-0812">Transmembrane</keyword>
<feature type="transmembrane region" description="Helical" evidence="10">
    <location>
        <begin position="295"/>
        <end position="315"/>
    </location>
</feature>
<evidence type="ECO:0000256" key="9">
    <source>
        <dbReference type="ARBA" id="ARBA00023224"/>
    </source>
</evidence>
<evidence type="ECO:0000256" key="3">
    <source>
        <dbReference type="ARBA" id="ARBA00022606"/>
    </source>
</evidence>
<evidence type="ECO:0000256" key="4">
    <source>
        <dbReference type="ARBA" id="ARBA00022692"/>
    </source>
</evidence>
<evidence type="ECO:0000256" key="8">
    <source>
        <dbReference type="ARBA" id="ARBA00023170"/>
    </source>
</evidence>
<keyword evidence="2" id="KW-1003">Cell membrane</keyword>
<organism evidence="11 12">
    <name type="scientific">Lasius platythorax</name>
    <dbReference type="NCBI Taxonomy" id="488582"/>
    <lineage>
        <taxon>Eukaryota</taxon>
        <taxon>Metazoa</taxon>
        <taxon>Ecdysozoa</taxon>
        <taxon>Arthropoda</taxon>
        <taxon>Hexapoda</taxon>
        <taxon>Insecta</taxon>
        <taxon>Pterygota</taxon>
        <taxon>Neoptera</taxon>
        <taxon>Endopterygota</taxon>
        <taxon>Hymenoptera</taxon>
        <taxon>Apocrita</taxon>
        <taxon>Aculeata</taxon>
        <taxon>Formicoidea</taxon>
        <taxon>Formicidae</taxon>
        <taxon>Formicinae</taxon>
        <taxon>Lasius</taxon>
        <taxon>Lasius</taxon>
    </lineage>
</organism>
<evidence type="ECO:0000256" key="6">
    <source>
        <dbReference type="ARBA" id="ARBA00022989"/>
    </source>
</evidence>
<evidence type="ECO:0000256" key="5">
    <source>
        <dbReference type="ARBA" id="ARBA00022725"/>
    </source>
</evidence>
<feature type="transmembrane region" description="Helical" evidence="10">
    <location>
        <begin position="172"/>
        <end position="193"/>
    </location>
</feature>
<reference evidence="11" key="1">
    <citation type="submission" date="2024-04" db="EMBL/GenBank/DDBJ databases">
        <authorList>
            <consortium name="Molecular Ecology Group"/>
        </authorList>
    </citation>
    <scope>NUCLEOTIDE SEQUENCE</scope>
</reference>
<dbReference type="Pfam" id="PF02949">
    <property type="entry name" value="7tm_6"/>
    <property type="match status" value="1"/>
</dbReference>